<dbReference type="AlphaFoldDB" id="A0AAD9V5M7"/>
<evidence type="ECO:0000313" key="3">
    <source>
        <dbReference type="Proteomes" id="UP001249851"/>
    </source>
</evidence>
<evidence type="ECO:0000256" key="1">
    <source>
        <dbReference type="SAM" id="MobiDB-lite"/>
    </source>
</evidence>
<reference evidence="2" key="1">
    <citation type="journal article" date="2023" name="G3 (Bethesda)">
        <title>Whole genome assembly and annotation of the endangered Caribbean coral Acropora cervicornis.</title>
        <authorList>
            <person name="Selwyn J.D."/>
            <person name="Vollmer S.V."/>
        </authorList>
    </citation>
    <scope>NUCLEOTIDE SEQUENCE</scope>
    <source>
        <strain evidence="2">K2</strain>
    </source>
</reference>
<dbReference type="EMBL" id="JARQWQ010000030">
    <property type="protein sequence ID" value="KAK2562159.1"/>
    <property type="molecule type" value="Genomic_DNA"/>
</dbReference>
<dbReference type="Proteomes" id="UP001249851">
    <property type="component" value="Unassembled WGS sequence"/>
</dbReference>
<accession>A0AAD9V5M7</accession>
<reference evidence="2" key="2">
    <citation type="journal article" date="2023" name="Science">
        <title>Genomic signatures of disease resistance in endangered staghorn corals.</title>
        <authorList>
            <person name="Vollmer S.V."/>
            <person name="Selwyn J.D."/>
            <person name="Despard B.A."/>
            <person name="Roesel C.L."/>
        </authorList>
    </citation>
    <scope>NUCLEOTIDE SEQUENCE</scope>
    <source>
        <strain evidence="2">K2</strain>
    </source>
</reference>
<evidence type="ECO:0000313" key="2">
    <source>
        <dbReference type="EMBL" id="KAK2562159.1"/>
    </source>
</evidence>
<protein>
    <submittedName>
        <fullName evidence="2">Uncharacterized protein</fullName>
    </submittedName>
</protein>
<sequence length="70" mass="7908">MIIAIPHANSNPKWKEGNSGPSELERDFGPPSILRSVNESFVGYRTLEIVSQRKLYFSKISSQDKPAMEQ</sequence>
<name>A0AAD9V5M7_ACRCE</name>
<gene>
    <name evidence="2" type="ORF">P5673_014927</name>
</gene>
<organism evidence="2 3">
    <name type="scientific">Acropora cervicornis</name>
    <name type="common">Staghorn coral</name>
    <dbReference type="NCBI Taxonomy" id="6130"/>
    <lineage>
        <taxon>Eukaryota</taxon>
        <taxon>Metazoa</taxon>
        <taxon>Cnidaria</taxon>
        <taxon>Anthozoa</taxon>
        <taxon>Hexacorallia</taxon>
        <taxon>Scleractinia</taxon>
        <taxon>Astrocoeniina</taxon>
        <taxon>Acroporidae</taxon>
        <taxon>Acropora</taxon>
    </lineage>
</organism>
<proteinExistence type="predicted"/>
<comment type="caution">
    <text evidence="2">The sequence shown here is derived from an EMBL/GenBank/DDBJ whole genome shotgun (WGS) entry which is preliminary data.</text>
</comment>
<feature type="region of interest" description="Disordered" evidence="1">
    <location>
        <begin position="1"/>
        <end position="29"/>
    </location>
</feature>
<keyword evidence="3" id="KW-1185">Reference proteome</keyword>